<proteinExistence type="predicted"/>
<dbReference type="InterPro" id="IPR007011">
    <property type="entry name" value="LEA_SMP_dom"/>
</dbReference>
<evidence type="ECO:0000313" key="3">
    <source>
        <dbReference type="EnsemblPlants" id="Pp3c5_27600V3.1"/>
    </source>
</evidence>
<organism evidence="2">
    <name type="scientific">Physcomitrium patens</name>
    <name type="common">Spreading-leaved earth moss</name>
    <name type="synonym">Physcomitrella patens</name>
    <dbReference type="NCBI Taxonomy" id="3218"/>
    <lineage>
        <taxon>Eukaryota</taxon>
        <taxon>Viridiplantae</taxon>
        <taxon>Streptophyta</taxon>
        <taxon>Embryophyta</taxon>
        <taxon>Bryophyta</taxon>
        <taxon>Bryophytina</taxon>
        <taxon>Bryopsida</taxon>
        <taxon>Funariidae</taxon>
        <taxon>Funariales</taxon>
        <taxon>Funariaceae</taxon>
        <taxon>Physcomitrium</taxon>
    </lineage>
</organism>
<dbReference type="EMBL" id="ABEU02000005">
    <property type="protein sequence ID" value="PNR54560.1"/>
    <property type="molecule type" value="Genomic_DNA"/>
</dbReference>
<evidence type="ECO:0000259" key="1">
    <source>
        <dbReference type="Pfam" id="PF04927"/>
    </source>
</evidence>
<protein>
    <recommendedName>
        <fullName evidence="1">SMP domain-containing protein</fullName>
    </recommendedName>
</protein>
<dbReference type="Pfam" id="PF04927">
    <property type="entry name" value="SMP"/>
    <property type="match status" value="1"/>
</dbReference>
<reference evidence="3" key="3">
    <citation type="submission" date="2020-12" db="UniProtKB">
        <authorList>
            <consortium name="EnsemblPlants"/>
        </authorList>
    </citation>
    <scope>IDENTIFICATION</scope>
</reference>
<name>A0A2K1KLA6_PHYPA</name>
<gene>
    <name evidence="2" type="ORF">PHYPA_008237</name>
</gene>
<dbReference type="AlphaFoldDB" id="A0A2K1KLA6"/>
<dbReference type="Gramene" id="Pp3c5_27600V3.1">
    <property type="protein sequence ID" value="Pp3c5_27600V3.1"/>
    <property type="gene ID" value="Pp3c5_27600"/>
</dbReference>
<feature type="domain" description="SMP" evidence="1">
    <location>
        <begin position="39"/>
        <end position="84"/>
    </location>
</feature>
<evidence type="ECO:0000313" key="2">
    <source>
        <dbReference type="EMBL" id="PNR54560.1"/>
    </source>
</evidence>
<evidence type="ECO:0000313" key="4">
    <source>
        <dbReference type="Proteomes" id="UP000006727"/>
    </source>
</evidence>
<keyword evidence="4" id="KW-1185">Reference proteome</keyword>
<dbReference type="EnsemblPlants" id="Pp3c5_27600V3.1">
    <property type="protein sequence ID" value="Pp3c5_27600V3.1"/>
    <property type="gene ID" value="Pp3c5_27600"/>
</dbReference>
<dbReference type="InParanoid" id="A0A2K1KLA6"/>
<accession>A0A2K1KLA6</accession>
<reference evidence="2 4" key="2">
    <citation type="journal article" date="2018" name="Plant J.">
        <title>The Physcomitrella patens chromosome-scale assembly reveals moss genome structure and evolution.</title>
        <authorList>
            <person name="Lang D."/>
            <person name="Ullrich K.K."/>
            <person name="Murat F."/>
            <person name="Fuchs J."/>
            <person name="Jenkins J."/>
            <person name="Haas F.B."/>
            <person name="Piednoel M."/>
            <person name="Gundlach H."/>
            <person name="Van Bel M."/>
            <person name="Meyberg R."/>
            <person name="Vives C."/>
            <person name="Morata J."/>
            <person name="Symeonidi A."/>
            <person name="Hiss M."/>
            <person name="Muchero W."/>
            <person name="Kamisugi Y."/>
            <person name="Saleh O."/>
            <person name="Blanc G."/>
            <person name="Decker E.L."/>
            <person name="van Gessel N."/>
            <person name="Grimwood J."/>
            <person name="Hayes R.D."/>
            <person name="Graham S.W."/>
            <person name="Gunter L.E."/>
            <person name="McDaniel S.F."/>
            <person name="Hoernstein S.N.W."/>
            <person name="Larsson A."/>
            <person name="Li F.W."/>
            <person name="Perroud P.F."/>
            <person name="Phillips J."/>
            <person name="Ranjan P."/>
            <person name="Rokshar D.S."/>
            <person name="Rothfels C.J."/>
            <person name="Schneider L."/>
            <person name="Shu S."/>
            <person name="Stevenson D.W."/>
            <person name="Thummler F."/>
            <person name="Tillich M."/>
            <person name="Villarreal Aguilar J.C."/>
            <person name="Widiez T."/>
            <person name="Wong G.K."/>
            <person name="Wymore A."/>
            <person name="Zhang Y."/>
            <person name="Zimmer A.D."/>
            <person name="Quatrano R.S."/>
            <person name="Mayer K.F.X."/>
            <person name="Goodstein D."/>
            <person name="Casacuberta J.M."/>
            <person name="Vandepoele K."/>
            <person name="Reski R."/>
            <person name="Cuming A.C."/>
            <person name="Tuskan G.A."/>
            <person name="Maumus F."/>
            <person name="Salse J."/>
            <person name="Schmutz J."/>
            <person name="Rensing S.A."/>
        </authorList>
    </citation>
    <scope>NUCLEOTIDE SEQUENCE [LARGE SCALE GENOMIC DNA]</scope>
    <source>
        <strain evidence="3 4">cv. Gransden 2004</strain>
    </source>
</reference>
<reference evidence="2 4" key="1">
    <citation type="journal article" date="2008" name="Science">
        <title>The Physcomitrella genome reveals evolutionary insights into the conquest of land by plants.</title>
        <authorList>
            <person name="Rensing S."/>
            <person name="Lang D."/>
            <person name="Zimmer A."/>
            <person name="Terry A."/>
            <person name="Salamov A."/>
            <person name="Shapiro H."/>
            <person name="Nishiyama T."/>
            <person name="Perroud P.-F."/>
            <person name="Lindquist E."/>
            <person name="Kamisugi Y."/>
            <person name="Tanahashi T."/>
            <person name="Sakakibara K."/>
            <person name="Fujita T."/>
            <person name="Oishi K."/>
            <person name="Shin-I T."/>
            <person name="Kuroki Y."/>
            <person name="Toyoda A."/>
            <person name="Suzuki Y."/>
            <person name="Hashimoto A."/>
            <person name="Yamaguchi K."/>
            <person name="Sugano A."/>
            <person name="Kohara Y."/>
            <person name="Fujiyama A."/>
            <person name="Anterola A."/>
            <person name="Aoki S."/>
            <person name="Ashton N."/>
            <person name="Barbazuk W.B."/>
            <person name="Barker E."/>
            <person name="Bennetzen J."/>
            <person name="Bezanilla M."/>
            <person name="Blankenship R."/>
            <person name="Cho S.H."/>
            <person name="Dutcher S."/>
            <person name="Estelle M."/>
            <person name="Fawcett J.A."/>
            <person name="Gundlach H."/>
            <person name="Hanada K."/>
            <person name="Heyl A."/>
            <person name="Hicks K.A."/>
            <person name="Hugh J."/>
            <person name="Lohr M."/>
            <person name="Mayer K."/>
            <person name="Melkozernov A."/>
            <person name="Murata T."/>
            <person name="Nelson D."/>
            <person name="Pils B."/>
            <person name="Prigge M."/>
            <person name="Reiss B."/>
            <person name="Renner T."/>
            <person name="Rombauts S."/>
            <person name="Rushton P."/>
            <person name="Sanderfoot A."/>
            <person name="Schween G."/>
            <person name="Shiu S.-H."/>
            <person name="Stueber K."/>
            <person name="Theodoulou F.L."/>
            <person name="Tu H."/>
            <person name="Van de Peer Y."/>
            <person name="Verrier P.J."/>
            <person name="Waters E."/>
            <person name="Wood A."/>
            <person name="Yang L."/>
            <person name="Cove D."/>
            <person name="Cuming A."/>
            <person name="Hasebe M."/>
            <person name="Lucas S."/>
            <person name="Mishler D.B."/>
            <person name="Reski R."/>
            <person name="Grigoriev I."/>
            <person name="Quatrano R.S."/>
            <person name="Boore J.L."/>
        </authorList>
    </citation>
    <scope>NUCLEOTIDE SEQUENCE [LARGE SCALE GENOMIC DNA]</scope>
    <source>
        <strain evidence="3 4">cv. Gransden 2004</strain>
    </source>
</reference>
<dbReference type="Proteomes" id="UP000006727">
    <property type="component" value="Chromosome 5"/>
</dbReference>
<sequence>MLVPGRSPLLLEASLKMEGTSEAIQGRSIFSAQDDVAGEDALQAAAVKPGQRSVEKSDARAIHITVSSATGAPPTVGGIATVLTPTANLIPKVPTANKTALAGSLLEGFSACHHRLPTLNQQSAIKTAADKKKLHSMRIPAGRQASFETSARCDHN</sequence>
<dbReference type="PaxDb" id="3218-PP1S390_6V6.1"/>